<organism evidence="1 2">
    <name type="scientific">Aplysia californica</name>
    <name type="common">California sea hare</name>
    <dbReference type="NCBI Taxonomy" id="6500"/>
    <lineage>
        <taxon>Eukaryota</taxon>
        <taxon>Metazoa</taxon>
        <taxon>Spiralia</taxon>
        <taxon>Lophotrochozoa</taxon>
        <taxon>Mollusca</taxon>
        <taxon>Gastropoda</taxon>
        <taxon>Heterobranchia</taxon>
        <taxon>Euthyneura</taxon>
        <taxon>Tectipleura</taxon>
        <taxon>Aplysiida</taxon>
        <taxon>Aplysioidea</taxon>
        <taxon>Aplysiidae</taxon>
        <taxon>Aplysia</taxon>
    </lineage>
</organism>
<protein>
    <submittedName>
        <fullName evidence="2">Uncharacterized protein LOC106013780</fullName>
    </submittedName>
</protein>
<dbReference type="Proteomes" id="UP000694888">
    <property type="component" value="Unplaced"/>
</dbReference>
<gene>
    <name evidence="2" type="primary">LOC106013780</name>
</gene>
<accession>A0ABM1W3X6</accession>
<dbReference type="GeneID" id="106013780"/>
<sequence>MEDRNYVRDRKFGKRLRYDDEATYASDLHLGDASSKDLAIPSSCQTGEVDWHYPTGTLTIRASKASIKSFDLCIGESWSTDIKSLYDVTAGHHKNISVPTTGKPSCARSVSGDVEILAHAIDTQLYMTTFTFEFHDVHNK</sequence>
<keyword evidence="1" id="KW-1185">Reference proteome</keyword>
<evidence type="ECO:0000313" key="2">
    <source>
        <dbReference type="RefSeq" id="XP_035829369.1"/>
    </source>
</evidence>
<dbReference type="RefSeq" id="XP_035829369.1">
    <property type="nucleotide sequence ID" value="XM_035973476.1"/>
</dbReference>
<name>A0ABM1W3X6_APLCA</name>
<evidence type="ECO:0000313" key="1">
    <source>
        <dbReference type="Proteomes" id="UP000694888"/>
    </source>
</evidence>
<proteinExistence type="predicted"/>
<reference evidence="2" key="1">
    <citation type="submission" date="2025-08" db="UniProtKB">
        <authorList>
            <consortium name="RefSeq"/>
        </authorList>
    </citation>
    <scope>IDENTIFICATION</scope>
</reference>